<reference evidence="1 2" key="1">
    <citation type="submission" date="2018-09" db="EMBL/GenBank/DDBJ databases">
        <title>Mesorhizobium carmichaelinearum sp. nov. isolated from Carmichaelinea spp. root nodules in New Zealand.</title>
        <authorList>
            <person name="De Meyer S.E."/>
        </authorList>
    </citation>
    <scope>NUCLEOTIDE SEQUENCE [LARGE SCALE GENOMIC DNA]</scope>
    <source>
        <strain evidence="1 2">ICMP19557</strain>
    </source>
</reference>
<evidence type="ECO:0000313" key="2">
    <source>
        <dbReference type="Proteomes" id="UP000272706"/>
    </source>
</evidence>
<evidence type="ECO:0000313" key="1">
    <source>
        <dbReference type="EMBL" id="RJT37591.1"/>
    </source>
</evidence>
<gene>
    <name evidence="1" type="ORF">D3227_18385</name>
</gene>
<proteinExistence type="predicted"/>
<dbReference type="OrthoDB" id="8084372at2"/>
<keyword evidence="2" id="KW-1185">Reference proteome</keyword>
<organism evidence="1 2">
    <name type="scientific">Mesorhizobium waimense</name>
    <dbReference type="NCBI Taxonomy" id="1300307"/>
    <lineage>
        <taxon>Bacteria</taxon>
        <taxon>Pseudomonadati</taxon>
        <taxon>Pseudomonadota</taxon>
        <taxon>Alphaproteobacteria</taxon>
        <taxon>Hyphomicrobiales</taxon>
        <taxon>Phyllobacteriaceae</taxon>
        <taxon>Mesorhizobium</taxon>
    </lineage>
</organism>
<dbReference type="EMBL" id="QZWZ01000013">
    <property type="protein sequence ID" value="RJT37591.1"/>
    <property type="molecule type" value="Genomic_DNA"/>
</dbReference>
<comment type="caution">
    <text evidence="1">The sequence shown here is derived from an EMBL/GenBank/DDBJ whole genome shotgun (WGS) entry which is preliminary data.</text>
</comment>
<accession>A0A3A5KNP8</accession>
<protein>
    <submittedName>
        <fullName evidence="1">Uncharacterized protein</fullName>
    </submittedName>
</protein>
<dbReference type="AlphaFoldDB" id="A0A3A5KNP8"/>
<dbReference type="Proteomes" id="UP000272706">
    <property type="component" value="Unassembled WGS sequence"/>
</dbReference>
<name>A0A3A5KNP8_9HYPH</name>
<dbReference type="RefSeq" id="WP_147377623.1">
    <property type="nucleotide sequence ID" value="NZ_QZWZ01000013.1"/>
</dbReference>
<sequence>MARYHVEEMYGEEVVTSRDADASDALAAVESITGKAISPRTLQQHWFRVIDEGGSAHEFSVDEDPQTVDFAK</sequence>